<keyword evidence="1" id="KW-0472">Membrane</keyword>
<reference evidence="3" key="1">
    <citation type="journal article" date="2019" name="Int. J. Syst. Evol. Microbiol.">
        <title>The Global Catalogue of Microorganisms (GCM) 10K type strain sequencing project: providing services to taxonomists for standard genome sequencing and annotation.</title>
        <authorList>
            <consortium name="The Broad Institute Genomics Platform"/>
            <consortium name="The Broad Institute Genome Sequencing Center for Infectious Disease"/>
            <person name="Wu L."/>
            <person name="Ma J."/>
        </authorList>
    </citation>
    <scope>NUCLEOTIDE SEQUENCE [LARGE SCALE GENOMIC DNA]</scope>
    <source>
        <strain evidence="3">KCTC 3913</strain>
    </source>
</reference>
<dbReference type="Proteomes" id="UP001597506">
    <property type="component" value="Unassembled WGS sequence"/>
</dbReference>
<dbReference type="EMBL" id="JBHUMF010000031">
    <property type="protein sequence ID" value="MFD2681774.1"/>
    <property type="molecule type" value="Genomic_DNA"/>
</dbReference>
<evidence type="ECO:0000313" key="3">
    <source>
        <dbReference type="Proteomes" id="UP001597506"/>
    </source>
</evidence>
<organism evidence="2 3">
    <name type="scientific">Bacillus seohaeanensis</name>
    <dbReference type="NCBI Taxonomy" id="284580"/>
    <lineage>
        <taxon>Bacteria</taxon>
        <taxon>Bacillati</taxon>
        <taxon>Bacillota</taxon>
        <taxon>Bacilli</taxon>
        <taxon>Bacillales</taxon>
        <taxon>Bacillaceae</taxon>
        <taxon>Bacillus</taxon>
    </lineage>
</organism>
<feature type="transmembrane region" description="Helical" evidence="1">
    <location>
        <begin position="71"/>
        <end position="93"/>
    </location>
</feature>
<feature type="transmembrane region" description="Helical" evidence="1">
    <location>
        <begin position="40"/>
        <end position="59"/>
    </location>
</feature>
<accession>A0ABW5RUZ2</accession>
<name>A0ABW5RUZ2_9BACI</name>
<evidence type="ECO:0000256" key="1">
    <source>
        <dbReference type="SAM" id="Phobius"/>
    </source>
</evidence>
<sequence>MLDDSNLNIIVGFILPMLLIVGSVYWTIKISYSKRFIPAIMLILLAIFVFLLPLIFASFDVMEGDFGIAITSIYFSIALLFGSLVNLIVIFTLKRSRT</sequence>
<keyword evidence="1" id="KW-0812">Transmembrane</keyword>
<evidence type="ECO:0000313" key="2">
    <source>
        <dbReference type="EMBL" id="MFD2681774.1"/>
    </source>
</evidence>
<feature type="transmembrane region" description="Helical" evidence="1">
    <location>
        <begin position="6"/>
        <end position="28"/>
    </location>
</feature>
<comment type="caution">
    <text evidence="2">The sequence shown here is derived from an EMBL/GenBank/DDBJ whole genome shotgun (WGS) entry which is preliminary data.</text>
</comment>
<dbReference type="RefSeq" id="WP_377936274.1">
    <property type="nucleotide sequence ID" value="NZ_JBHUMF010000031.1"/>
</dbReference>
<protein>
    <recommendedName>
        <fullName evidence="4">YesK-like protein</fullName>
    </recommendedName>
</protein>
<proteinExistence type="predicted"/>
<keyword evidence="1" id="KW-1133">Transmembrane helix</keyword>
<evidence type="ECO:0008006" key="4">
    <source>
        <dbReference type="Google" id="ProtNLM"/>
    </source>
</evidence>
<gene>
    <name evidence="2" type="ORF">ACFSUL_13620</name>
</gene>
<keyword evidence="3" id="KW-1185">Reference proteome</keyword>